<dbReference type="CDD" id="cd00303">
    <property type="entry name" value="retropepsin_like"/>
    <property type="match status" value="1"/>
</dbReference>
<keyword evidence="2" id="KW-0548">Nucleotidyltransferase</keyword>
<reference evidence="2" key="1">
    <citation type="journal article" date="2022" name="Int. J. Mol. Sci.">
        <title>Draft Genome of Tanacetum Coccineum: Genomic Comparison of Closely Related Tanacetum-Family Plants.</title>
        <authorList>
            <person name="Yamashiro T."/>
            <person name="Shiraishi A."/>
            <person name="Nakayama K."/>
            <person name="Satake H."/>
        </authorList>
    </citation>
    <scope>NUCLEOTIDE SEQUENCE</scope>
</reference>
<evidence type="ECO:0000313" key="3">
    <source>
        <dbReference type="Proteomes" id="UP001151760"/>
    </source>
</evidence>
<dbReference type="PANTHER" id="PTHR33067">
    <property type="entry name" value="RNA-DIRECTED DNA POLYMERASE-RELATED"/>
    <property type="match status" value="1"/>
</dbReference>
<accession>A0ABQ5HB11</accession>
<protein>
    <submittedName>
        <fullName evidence="2">DNA-directed DNA polymerase</fullName>
    </submittedName>
</protein>
<evidence type="ECO:0000256" key="1">
    <source>
        <dbReference type="SAM" id="MobiDB-lite"/>
    </source>
</evidence>
<reference evidence="2" key="2">
    <citation type="submission" date="2022-01" db="EMBL/GenBank/DDBJ databases">
        <authorList>
            <person name="Yamashiro T."/>
            <person name="Shiraishi A."/>
            <person name="Satake H."/>
            <person name="Nakayama K."/>
        </authorList>
    </citation>
    <scope>NUCLEOTIDE SEQUENCE</scope>
</reference>
<dbReference type="Proteomes" id="UP001151760">
    <property type="component" value="Unassembled WGS sequence"/>
</dbReference>
<proteinExistence type="predicted"/>
<dbReference type="Gene3D" id="2.40.70.10">
    <property type="entry name" value="Acid Proteases"/>
    <property type="match status" value="1"/>
</dbReference>
<dbReference type="EMBL" id="BQNB010019414">
    <property type="protein sequence ID" value="GJT85059.1"/>
    <property type="molecule type" value="Genomic_DNA"/>
</dbReference>
<comment type="caution">
    <text evidence="2">The sequence shown here is derived from an EMBL/GenBank/DDBJ whole genome shotgun (WGS) entry which is preliminary data.</text>
</comment>
<organism evidence="2 3">
    <name type="scientific">Tanacetum coccineum</name>
    <dbReference type="NCBI Taxonomy" id="301880"/>
    <lineage>
        <taxon>Eukaryota</taxon>
        <taxon>Viridiplantae</taxon>
        <taxon>Streptophyta</taxon>
        <taxon>Embryophyta</taxon>
        <taxon>Tracheophyta</taxon>
        <taxon>Spermatophyta</taxon>
        <taxon>Magnoliopsida</taxon>
        <taxon>eudicotyledons</taxon>
        <taxon>Gunneridae</taxon>
        <taxon>Pentapetalae</taxon>
        <taxon>asterids</taxon>
        <taxon>campanulids</taxon>
        <taxon>Asterales</taxon>
        <taxon>Asteraceae</taxon>
        <taxon>Asteroideae</taxon>
        <taxon>Anthemideae</taxon>
        <taxon>Anthemidinae</taxon>
        <taxon>Tanacetum</taxon>
    </lineage>
</organism>
<feature type="region of interest" description="Disordered" evidence="1">
    <location>
        <begin position="117"/>
        <end position="143"/>
    </location>
</feature>
<keyword evidence="3" id="KW-1185">Reference proteome</keyword>
<keyword evidence="2" id="KW-0239">DNA-directed DNA polymerase</keyword>
<keyword evidence="2" id="KW-0808">Transferase</keyword>
<name>A0ABQ5HB11_9ASTR</name>
<evidence type="ECO:0000313" key="2">
    <source>
        <dbReference type="EMBL" id="GJT85059.1"/>
    </source>
</evidence>
<gene>
    <name evidence="2" type="ORF">Tco_1066776</name>
</gene>
<dbReference type="PANTHER" id="PTHR33067:SF9">
    <property type="entry name" value="RNA-DIRECTED DNA POLYMERASE"/>
    <property type="match status" value="1"/>
</dbReference>
<dbReference type="GO" id="GO:0003887">
    <property type="term" value="F:DNA-directed DNA polymerase activity"/>
    <property type="evidence" value="ECO:0007669"/>
    <property type="project" value="UniProtKB-KW"/>
</dbReference>
<sequence length="465" mass="52702">MMEAHLAQTKPVQVNKIASSCEICSGPHDTQYCMEYPERVFVEYASTRTDEAENKWYTFKPEENNLGDTYNPSWKSHPNLRWRQVTQTLGSNQSNLEGKLATFMAFQDAKTFSDTVKNPKLNTNLTSSTRSHPAGDPQSSSNSFKSVNVIQTCFNSNTCNKKDQFQVNTLTVSENETPTLKEPQKTLEDEFADLHLNRSVLEVLVHVLMYDALLDKYIASLELGENRSEYIQRIAPEKMKYPGLFILPCRLGDFKPFDTIADLGSCVNLLPLKLFKELKVGLLEESDDVLGLAEGTKSYPVGIVRNVKVHVGKLKLFEDFHVVDMKREPTCPLLVGRGFLATSNAIIDCKKAKITVGERLTRSIFGVKELDFGDDNEPYWTTIGKRAIPINLKGNMWESEDLIKNLINWNRTPKEGDGVWHIRIELIGLNGEKFDKAFQSIPTNMRLSLKENPSDILNLDHFHDS</sequence>
<dbReference type="InterPro" id="IPR021109">
    <property type="entry name" value="Peptidase_aspartic_dom_sf"/>
</dbReference>